<evidence type="ECO:0000313" key="1">
    <source>
        <dbReference type="EMBL" id="ROH94819.1"/>
    </source>
</evidence>
<protein>
    <recommendedName>
        <fullName evidence="3">LlaJI restriction endonuclease</fullName>
    </recommendedName>
</protein>
<sequence>MYILIEGEYYDTEDLQKVFEDLSFYSVHGSRGKIKSVGYYHSFEKNSLALMLPKVFMKDGENTIFGISPKDLFMSQNESVKQKTEYSWIRQLSMYFYNSLKEFRNRFPESLLINYSDTFELRGKSPALEYSYLDILLSIVNFYKKNSSVISFNHIQSVSGNVKKARWERTIMKNTPVVTGNGTFFYPEVINLSKTLNVEEELIIYFLSIVKHLTREHSLHIHIEKYFPLITGHKFRALQRNGLSKLRKIKYRYFSDLFKNMYRLCEMYFSLYDRADIKKRRQDFLVTGSYNIIFEDMIDKLFSEDIKEVSGYDGITLNDLKRNDDGKRIDHIFDYRSLIDTSDIFYIGDSKYYQSDRTANALSRYKQFTYAKNIIQYNINLLHDNASYSSNMRYRDPLTEGYNITPNFFIYGFIDGADNYSLNELVPLGEPYEAKHFEHRLFDRDTLFVHQYKINFLFVLKSYTSFSGVNIRDFRKDVKEMFRKHFVNYFNSQAGHGYSFYRLVRNEGYSELLTNHFRLLNGKSYINLENEMLVAKHHSDNSLNDLLTAEGFEEFVLK</sequence>
<accession>A0ABX9XB83</accession>
<keyword evidence="2" id="KW-1185">Reference proteome</keyword>
<organism evidence="1 2">
    <name type="scientific">Chryseobacterium cucumeris</name>
    <dbReference type="NCBI Taxonomy" id="1813611"/>
    <lineage>
        <taxon>Bacteria</taxon>
        <taxon>Pseudomonadati</taxon>
        <taxon>Bacteroidota</taxon>
        <taxon>Flavobacteriia</taxon>
        <taxon>Flavobacteriales</taxon>
        <taxon>Weeksellaceae</taxon>
        <taxon>Chryseobacterium group</taxon>
        <taxon>Chryseobacterium</taxon>
    </lineage>
</organism>
<name>A0ABX9XB83_9FLAO</name>
<proteinExistence type="predicted"/>
<gene>
    <name evidence="1" type="ORF">EGI15_02870</name>
</gene>
<dbReference type="EMBL" id="RJTW01000003">
    <property type="protein sequence ID" value="ROH94819.1"/>
    <property type="molecule type" value="Genomic_DNA"/>
</dbReference>
<dbReference type="RefSeq" id="WP_123277895.1">
    <property type="nucleotide sequence ID" value="NZ_RJTW01000003.1"/>
</dbReference>
<evidence type="ECO:0008006" key="3">
    <source>
        <dbReference type="Google" id="ProtNLM"/>
    </source>
</evidence>
<evidence type="ECO:0000313" key="2">
    <source>
        <dbReference type="Proteomes" id="UP000281899"/>
    </source>
</evidence>
<dbReference type="GeneID" id="301711601"/>
<comment type="caution">
    <text evidence="1">The sequence shown here is derived from an EMBL/GenBank/DDBJ whole genome shotgun (WGS) entry which is preliminary data.</text>
</comment>
<dbReference type="Proteomes" id="UP000281899">
    <property type="component" value="Unassembled WGS sequence"/>
</dbReference>
<reference evidence="1 2" key="1">
    <citation type="submission" date="2018-11" db="EMBL/GenBank/DDBJ databases">
        <title>Proposal to divide the Flavobacteriaceae and reorganize its genera based on Amino Acid Identity values calculated from whole genome sequences.</title>
        <authorList>
            <person name="Nicholson A.C."/>
            <person name="Gulvik C.A."/>
            <person name="Whitney A.M."/>
            <person name="Humrighouse B.W."/>
            <person name="Bell M."/>
            <person name="Holmes B."/>
            <person name="Steigerwalt A."/>
            <person name="Villarma A."/>
            <person name="Sheth M."/>
            <person name="Batra D."/>
            <person name="Pryor J."/>
            <person name="Bernardet J.-F."/>
            <person name="Hugo C."/>
            <person name="Kampfer P."/>
            <person name="Newman J."/>
            <person name="Mcquiston J.R."/>
        </authorList>
    </citation>
    <scope>NUCLEOTIDE SEQUENCE [LARGE SCALE GENOMIC DNA]</scope>
    <source>
        <strain evidence="1 2">G0235</strain>
    </source>
</reference>